<evidence type="ECO:0000256" key="3">
    <source>
        <dbReference type="ARBA" id="ARBA00022737"/>
    </source>
</evidence>
<comment type="subcellular location">
    <subcellularLocation>
        <location evidence="1">Endomembrane system</location>
    </subcellularLocation>
</comment>
<evidence type="ECO:0000256" key="4">
    <source>
        <dbReference type="ARBA" id="ARBA00023136"/>
    </source>
</evidence>
<feature type="region of interest" description="Disordered" evidence="5">
    <location>
        <begin position="297"/>
        <end position="349"/>
    </location>
</feature>
<dbReference type="Proteomes" id="UP000518266">
    <property type="component" value="Unassembled WGS sequence"/>
</dbReference>
<dbReference type="Pfam" id="PF25035">
    <property type="entry name" value="SYNE1"/>
    <property type="match status" value="1"/>
</dbReference>
<dbReference type="PANTHER" id="PTHR14514:SF4">
    <property type="entry name" value="NESPRIN-2"/>
    <property type="match status" value="1"/>
</dbReference>
<accession>A0A7J5YNW8</accession>
<evidence type="ECO:0000259" key="6">
    <source>
        <dbReference type="Pfam" id="PF25035"/>
    </source>
</evidence>
<feature type="compositionally biased region" description="Acidic residues" evidence="5">
    <location>
        <begin position="155"/>
        <end position="164"/>
    </location>
</feature>
<dbReference type="InterPro" id="IPR056887">
    <property type="entry name" value="SYNE1/2_dom"/>
</dbReference>
<dbReference type="SMART" id="SM00150">
    <property type="entry name" value="SPEC"/>
    <property type="match status" value="1"/>
</dbReference>
<comment type="caution">
    <text evidence="7">The sequence shown here is derived from an EMBL/GenBank/DDBJ whole genome shotgun (WGS) entry which is preliminary data.</text>
</comment>
<dbReference type="EMBL" id="JAAKFY010000011">
    <property type="protein sequence ID" value="KAF3850137.1"/>
    <property type="molecule type" value="Genomic_DNA"/>
</dbReference>
<protein>
    <recommendedName>
        <fullName evidence="6">Nesprin-1/2 domain-containing protein</fullName>
    </recommendedName>
</protein>
<dbReference type="PANTHER" id="PTHR14514">
    <property type="entry name" value="PKA ANCHORING PROTEIN"/>
    <property type="match status" value="1"/>
</dbReference>
<dbReference type="Gene3D" id="1.20.58.60">
    <property type="match status" value="1"/>
</dbReference>
<feature type="region of interest" description="Disordered" evidence="5">
    <location>
        <begin position="98"/>
        <end position="238"/>
    </location>
</feature>
<reference evidence="7 8" key="1">
    <citation type="submission" date="2020-03" db="EMBL/GenBank/DDBJ databases">
        <title>Dissostichus mawsoni Genome sequencing and assembly.</title>
        <authorList>
            <person name="Park H."/>
        </authorList>
    </citation>
    <scope>NUCLEOTIDE SEQUENCE [LARGE SCALE GENOMIC DNA]</scope>
    <source>
        <strain evidence="7">DM0001</strain>
        <tissue evidence="7">Muscle</tissue>
    </source>
</reference>
<evidence type="ECO:0000256" key="5">
    <source>
        <dbReference type="SAM" id="MobiDB-lite"/>
    </source>
</evidence>
<dbReference type="InterPro" id="IPR018159">
    <property type="entry name" value="Spectrin/alpha-actinin"/>
</dbReference>
<evidence type="ECO:0000313" key="8">
    <source>
        <dbReference type="Proteomes" id="UP000518266"/>
    </source>
</evidence>
<keyword evidence="8" id="KW-1185">Reference proteome</keyword>
<keyword evidence="2" id="KW-0597">Phosphoprotein</keyword>
<proteinExistence type="predicted"/>
<evidence type="ECO:0000256" key="1">
    <source>
        <dbReference type="ARBA" id="ARBA00004308"/>
    </source>
</evidence>
<sequence length="349" mass="39185">MLVWLTELDLQLTNVEHFSESDVHHKIQQLNSFQKEITLNTERIDGLIVFGEGLIQKSCPQDAALIEEELEELHSYCQEVFSRLVRFHQRLSQPPSSLELIGRPRLGAEPRKPPGNAHPPAGVSAGALGRETPVSVDSLPLEWDHTGDVGGSSHEEDEEEEEHEDDRTYFSALSEVTESQEEFFEAPEAQRASSLVSSMDALESPRWRSQEDAETQSLQLDSEGHTEAPPTLTSTPRKQGYLHLMSQCSGSIEDIKRVSLILDDEERPEELGLTGLTASDKQSGVIERWELIQAQSRSDLHADPQEPQNLSSDLDDITSWLENVTPELERLQHSDPAASMRTWQPEPKN</sequence>
<gene>
    <name evidence="7" type="ORF">F7725_019856</name>
</gene>
<keyword evidence="4" id="KW-0472">Membrane</keyword>
<dbReference type="OrthoDB" id="18853at2759"/>
<keyword evidence="3" id="KW-0677">Repeat</keyword>
<dbReference type="AlphaFoldDB" id="A0A7J5YNW8"/>
<evidence type="ECO:0000313" key="7">
    <source>
        <dbReference type="EMBL" id="KAF3850137.1"/>
    </source>
</evidence>
<evidence type="ECO:0000256" key="2">
    <source>
        <dbReference type="ARBA" id="ARBA00022553"/>
    </source>
</evidence>
<feature type="domain" description="Nesprin-1/2" evidence="6">
    <location>
        <begin position="125"/>
        <end position="166"/>
    </location>
</feature>
<organism evidence="7 8">
    <name type="scientific">Dissostichus mawsoni</name>
    <name type="common">Antarctic cod</name>
    <dbReference type="NCBI Taxonomy" id="36200"/>
    <lineage>
        <taxon>Eukaryota</taxon>
        <taxon>Metazoa</taxon>
        <taxon>Chordata</taxon>
        <taxon>Craniata</taxon>
        <taxon>Vertebrata</taxon>
        <taxon>Euteleostomi</taxon>
        <taxon>Actinopterygii</taxon>
        <taxon>Neopterygii</taxon>
        <taxon>Teleostei</taxon>
        <taxon>Neoteleostei</taxon>
        <taxon>Acanthomorphata</taxon>
        <taxon>Eupercaria</taxon>
        <taxon>Perciformes</taxon>
        <taxon>Notothenioidei</taxon>
        <taxon>Nototheniidae</taxon>
        <taxon>Dissostichus</taxon>
    </lineage>
</organism>
<dbReference type="SUPFAM" id="SSF46966">
    <property type="entry name" value="Spectrin repeat"/>
    <property type="match status" value="1"/>
</dbReference>
<name>A0A7J5YNW8_DISMA</name>